<organism evidence="1">
    <name type="scientific">Rhizophora mucronata</name>
    <name type="common">Asiatic mangrove</name>
    <dbReference type="NCBI Taxonomy" id="61149"/>
    <lineage>
        <taxon>Eukaryota</taxon>
        <taxon>Viridiplantae</taxon>
        <taxon>Streptophyta</taxon>
        <taxon>Embryophyta</taxon>
        <taxon>Tracheophyta</taxon>
        <taxon>Spermatophyta</taxon>
        <taxon>Magnoliopsida</taxon>
        <taxon>eudicotyledons</taxon>
        <taxon>Gunneridae</taxon>
        <taxon>Pentapetalae</taxon>
        <taxon>rosids</taxon>
        <taxon>fabids</taxon>
        <taxon>Malpighiales</taxon>
        <taxon>Rhizophoraceae</taxon>
        <taxon>Rhizophora</taxon>
    </lineage>
</organism>
<protein>
    <submittedName>
        <fullName evidence="1">Receptor-like protein kinase 5</fullName>
    </submittedName>
</protein>
<keyword evidence="1" id="KW-0418">Kinase</keyword>
<proteinExistence type="predicted"/>
<sequence>MPENYSVIKNLAKINETCTQPQIRGFRGD</sequence>
<reference evidence="1" key="1">
    <citation type="submission" date="2018-02" db="EMBL/GenBank/DDBJ databases">
        <title>Rhizophora mucronata_Transcriptome.</title>
        <authorList>
            <person name="Meera S.P."/>
            <person name="Sreeshan A."/>
            <person name="Augustine A."/>
        </authorList>
    </citation>
    <scope>NUCLEOTIDE SEQUENCE</scope>
    <source>
        <tissue evidence="1">Leaf</tissue>
    </source>
</reference>
<dbReference type="EMBL" id="GGEC01054179">
    <property type="protein sequence ID" value="MBX34663.1"/>
    <property type="molecule type" value="Transcribed_RNA"/>
</dbReference>
<evidence type="ECO:0000313" key="1">
    <source>
        <dbReference type="EMBL" id="MBX34663.1"/>
    </source>
</evidence>
<accession>A0A2P2MWR4</accession>
<keyword evidence="1" id="KW-0675">Receptor</keyword>
<dbReference type="GO" id="GO:0016301">
    <property type="term" value="F:kinase activity"/>
    <property type="evidence" value="ECO:0007669"/>
    <property type="project" value="UniProtKB-KW"/>
</dbReference>
<keyword evidence="1" id="KW-0808">Transferase</keyword>
<dbReference type="AlphaFoldDB" id="A0A2P2MWR4"/>
<name>A0A2P2MWR4_RHIMU</name>